<sequence>MNTKKITVFVLLVMVLSANAFSKASEIIQEKIKVTTTGIFDGYDPDDGYSFLINEDADDEDSEETVYFSEISEEALKAVNLKSKDLVGKRFEITYEITEFEEEDENGYTEVYETYKIIQIKKL</sequence>
<evidence type="ECO:0000313" key="3">
    <source>
        <dbReference type="Proteomes" id="UP000256919"/>
    </source>
</evidence>
<keyword evidence="1" id="KW-0732">Signal</keyword>
<protein>
    <submittedName>
        <fullName evidence="2">Uncharacterized protein</fullName>
    </submittedName>
</protein>
<keyword evidence="3" id="KW-1185">Reference proteome</keyword>
<evidence type="ECO:0000256" key="1">
    <source>
        <dbReference type="SAM" id="SignalP"/>
    </source>
</evidence>
<evidence type="ECO:0000313" key="2">
    <source>
        <dbReference type="EMBL" id="REE27612.1"/>
    </source>
</evidence>
<dbReference type="OrthoDB" id="1442417at2"/>
<comment type="caution">
    <text evidence="2">The sequence shown here is derived from an EMBL/GenBank/DDBJ whole genome shotgun (WGS) entry which is preliminary data.</text>
</comment>
<accession>A0A3D9N634</accession>
<reference evidence="2 3" key="1">
    <citation type="submission" date="2018-07" db="EMBL/GenBank/DDBJ databases">
        <title>Genomic Encyclopedia of Type Strains, Phase III (KMG-III): the genomes of soil and plant-associated and newly described type strains.</title>
        <authorList>
            <person name="Whitman W."/>
        </authorList>
    </citation>
    <scope>NUCLEOTIDE SEQUENCE [LARGE SCALE GENOMIC DNA]</scope>
    <source>
        <strain evidence="2 3">CECT 7948</strain>
    </source>
</reference>
<proteinExistence type="predicted"/>
<name>A0A3D9N634_9FLAO</name>
<dbReference type="EMBL" id="QREI01000001">
    <property type="protein sequence ID" value="REE27612.1"/>
    <property type="molecule type" value="Genomic_DNA"/>
</dbReference>
<feature type="signal peptide" evidence="1">
    <location>
        <begin position="1"/>
        <end position="20"/>
    </location>
</feature>
<dbReference type="AlphaFoldDB" id="A0A3D9N634"/>
<gene>
    <name evidence="2" type="ORF">DFQ09_101446</name>
</gene>
<feature type="chain" id="PRO_5017713185" evidence="1">
    <location>
        <begin position="21"/>
        <end position="123"/>
    </location>
</feature>
<dbReference type="Proteomes" id="UP000256919">
    <property type="component" value="Unassembled WGS sequence"/>
</dbReference>
<organism evidence="2 3">
    <name type="scientific">Winogradskyella pacifica</name>
    <dbReference type="NCBI Taxonomy" id="664642"/>
    <lineage>
        <taxon>Bacteria</taxon>
        <taxon>Pseudomonadati</taxon>
        <taxon>Bacteroidota</taxon>
        <taxon>Flavobacteriia</taxon>
        <taxon>Flavobacteriales</taxon>
        <taxon>Flavobacteriaceae</taxon>
        <taxon>Winogradskyella</taxon>
    </lineage>
</organism>
<dbReference type="RefSeq" id="WP_147298309.1">
    <property type="nucleotide sequence ID" value="NZ_JABFDI010000002.1"/>
</dbReference>